<dbReference type="GeneID" id="35382744"/>
<evidence type="ECO:0000313" key="1">
    <source>
        <dbReference type="EMBL" id="SNW62808.1"/>
    </source>
</evidence>
<dbReference type="InterPro" id="IPR011652">
    <property type="entry name" value="MORN_2"/>
</dbReference>
<proteinExistence type="predicted"/>
<reference evidence="1" key="1">
    <citation type="submission" date="2017-08" db="EMBL/GenBank/DDBJ databases">
        <authorList>
            <consortium name="Urmite Genomes"/>
        </authorList>
    </citation>
    <scope>NUCLEOTIDE SEQUENCE [LARGE SCALE GENOMIC DNA]</scope>
    <source>
        <strain evidence="1">IHUMI-LCC2</strain>
    </source>
</reference>
<protein>
    <submittedName>
        <fullName evidence="1">MORN-repeat protein</fullName>
    </submittedName>
</protein>
<name>A0A2I2L5I4_9VIRU</name>
<evidence type="ECO:0000313" key="2">
    <source>
        <dbReference type="Proteomes" id="UP000236316"/>
    </source>
</evidence>
<dbReference type="EMBL" id="LT906555">
    <property type="protein sequence ID" value="SNW62808.1"/>
    <property type="molecule type" value="Genomic_DNA"/>
</dbReference>
<dbReference type="Pfam" id="PF07661">
    <property type="entry name" value="MORN_2"/>
    <property type="match status" value="2"/>
</dbReference>
<gene>
    <name evidence="1" type="ORF">ORPV_904</name>
</gene>
<dbReference type="SUPFAM" id="SSF82185">
    <property type="entry name" value="Histone H3 K4-specific methyltransferase SET7/9 N-terminal domain"/>
    <property type="match status" value="1"/>
</dbReference>
<organism evidence="1">
    <name type="scientific">Orpheovirus IHUMI-LCC2</name>
    <dbReference type="NCBI Taxonomy" id="2023057"/>
    <lineage>
        <taxon>Viruses</taxon>
        <taxon>Varidnaviria</taxon>
        <taxon>Bamfordvirae</taxon>
        <taxon>Nucleocytoviricota</taxon>
        <taxon>Megaviricetes</taxon>
        <taxon>Pimascovirales</taxon>
        <taxon>Ocovirineae</taxon>
        <taxon>Orpheoviridae</taxon>
        <taxon>Alphaorpheovirus</taxon>
        <taxon>Alphaorpheovirus massiliense</taxon>
    </lineage>
</organism>
<dbReference type="OrthoDB" id="41563at10239"/>
<keyword evidence="2" id="KW-1185">Reference proteome</keyword>
<dbReference type="Proteomes" id="UP000236316">
    <property type="component" value="Segment"/>
</dbReference>
<dbReference type="RefSeq" id="YP_009449110.1">
    <property type="nucleotide sequence ID" value="NC_036594.1"/>
</dbReference>
<dbReference type="Gene3D" id="3.90.930.1">
    <property type="match status" value="1"/>
</dbReference>
<dbReference type="Gene3D" id="2.20.110.10">
    <property type="entry name" value="Histone H3 K4-specific methyltransferase SET7/9 N-terminal domain"/>
    <property type="match status" value="1"/>
</dbReference>
<sequence length="325" mass="38642">MLQSLNSDVLYYMVRNDSVLFCALYAVSKYFNSICKQHKDWRKEFVDVKPTFALHEQIKLVIERHGLLLSTSKIQFDISYYPCGQIKRKSRLVEYDSVKSDGKELKYYRNGQLKSITNWKKGQRHGEHIEWSFGSKYKRFVLESGMYKDGKKIGVHKQFHENGEQMSMINYSDNGQLHGVSKEWDKDGRPLKEIHYENGRRIGLEKEWNYLHEEYTETVYDNGLIVGVKIWYMLKANEYKRTGVKVQRDYMKQKKYFKDGKICEDTQYDENGKEKRIIIYHPDGRVNQSTTFSTSHCGDRTVYKKYYRYNGDQPIVYKTEFIGPN</sequence>
<dbReference type="KEGG" id="vg:35382744"/>
<accession>A0A2I2L5I4</accession>